<evidence type="ECO:0000256" key="3">
    <source>
        <dbReference type="ARBA" id="ARBA00022729"/>
    </source>
</evidence>
<evidence type="ECO:0000259" key="7">
    <source>
        <dbReference type="PROSITE" id="PS50240"/>
    </source>
</evidence>
<evidence type="ECO:0000256" key="6">
    <source>
        <dbReference type="SAM" id="SignalP"/>
    </source>
</evidence>
<dbReference type="SMART" id="SM00020">
    <property type="entry name" value="Tryp_SPc"/>
    <property type="match status" value="1"/>
</dbReference>
<evidence type="ECO:0000256" key="2">
    <source>
        <dbReference type="ARBA" id="ARBA00022525"/>
    </source>
</evidence>
<dbReference type="GO" id="GO:0005576">
    <property type="term" value="C:extracellular region"/>
    <property type="evidence" value="ECO:0007669"/>
    <property type="project" value="UniProtKB-SubCell"/>
</dbReference>
<dbReference type="STRING" id="418985.A0A1V9X346"/>
<dbReference type="InterPro" id="IPR001254">
    <property type="entry name" value="Trypsin_dom"/>
</dbReference>
<name>A0A1V9X346_9ACAR</name>
<dbReference type="OrthoDB" id="6514235at2759"/>
<dbReference type="CDD" id="cd00190">
    <property type="entry name" value="Tryp_SPc"/>
    <property type="match status" value="1"/>
</dbReference>
<accession>A0A1V9X346</accession>
<feature type="domain" description="Peptidase S1" evidence="7">
    <location>
        <begin position="35"/>
        <end position="322"/>
    </location>
</feature>
<dbReference type="Proteomes" id="UP000192247">
    <property type="component" value="Unassembled WGS sequence"/>
</dbReference>
<dbReference type="PROSITE" id="PS00134">
    <property type="entry name" value="TRYPSIN_HIS"/>
    <property type="match status" value="1"/>
</dbReference>
<dbReference type="FunFam" id="2.40.10.10:FF:000004">
    <property type="entry name" value="Tryptase gamma 1"/>
    <property type="match status" value="1"/>
</dbReference>
<keyword evidence="9" id="KW-1185">Reference proteome</keyword>
<dbReference type="PANTHER" id="PTHR24252:SF18">
    <property type="entry name" value="OVOCHYMASE 1"/>
    <property type="match status" value="1"/>
</dbReference>
<reference evidence="8 9" key="1">
    <citation type="journal article" date="2017" name="Gigascience">
        <title>Draft genome of the honey bee ectoparasitic mite, Tropilaelaps mercedesae, is shaped by the parasitic life history.</title>
        <authorList>
            <person name="Dong X."/>
            <person name="Armstrong S.D."/>
            <person name="Xia D."/>
            <person name="Makepeace B.L."/>
            <person name="Darby A.C."/>
            <person name="Kadowaki T."/>
        </authorList>
    </citation>
    <scope>NUCLEOTIDE SEQUENCE [LARGE SCALE GENOMIC DNA]</scope>
    <source>
        <strain evidence="8">Wuxi-XJTLU</strain>
    </source>
</reference>
<dbReference type="PANTHER" id="PTHR24252">
    <property type="entry name" value="ACROSIN-RELATED"/>
    <property type="match status" value="1"/>
</dbReference>
<dbReference type="SUPFAM" id="SSF50494">
    <property type="entry name" value="Trypsin-like serine proteases"/>
    <property type="match status" value="1"/>
</dbReference>
<comment type="caution">
    <text evidence="8">The sequence shown here is derived from an EMBL/GenBank/DDBJ whole genome shotgun (WGS) entry which is preliminary data.</text>
</comment>
<dbReference type="PRINTS" id="PR00722">
    <property type="entry name" value="CHYMOTRYPSIN"/>
</dbReference>
<keyword evidence="3 6" id="KW-0732">Signal</keyword>
<evidence type="ECO:0000256" key="5">
    <source>
        <dbReference type="ARBA" id="ARBA00023180"/>
    </source>
</evidence>
<keyword evidence="2" id="KW-0964">Secreted</keyword>
<dbReference type="Gene3D" id="2.40.10.10">
    <property type="entry name" value="Trypsin-like serine proteases"/>
    <property type="match status" value="1"/>
</dbReference>
<feature type="chain" id="PRO_5012144800" evidence="6">
    <location>
        <begin position="21"/>
        <end position="323"/>
    </location>
</feature>
<proteinExistence type="predicted"/>
<evidence type="ECO:0000313" key="9">
    <source>
        <dbReference type="Proteomes" id="UP000192247"/>
    </source>
</evidence>
<evidence type="ECO:0000256" key="1">
    <source>
        <dbReference type="ARBA" id="ARBA00004613"/>
    </source>
</evidence>
<dbReference type="InterPro" id="IPR009003">
    <property type="entry name" value="Peptidase_S1_PA"/>
</dbReference>
<dbReference type="GO" id="GO:0004252">
    <property type="term" value="F:serine-type endopeptidase activity"/>
    <property type="evidence" value="ECO:0007669"/>
    <property type="project" value="InterPro"/>
</dbReference>
<dbReference type="GO" id="GO:0006508">
    <property type="term" value="P:proteolysis"/>
    <property type="evidence" value="ECO:0007669"/>
    <property type="project" value="InterPro"/>
</dbReference>
<sequence length="323" mass="35142">MLRVAWVVALLAGGVNLAEARECCRSRMPSRPTRIVGGREARRREFPWQVSLQMAGSSGRWFHVCGASVIDPKYVLTAAHCYNSRSSYRVVAGMFSQGDTTHEDVQIAPVSKFHIHESYNRPKPLMNDIAVITLEKPLKMTDAVNPVCLPPPAPAALMQPNSIITVSGWGTTREGGRSSKNLMAVDVPVISDENCNRMYNDRGSGFFPTNPILGFLEVIQSLTGNMLPVWSSSEFNASEVGASLTKASNDRIQPTMLCAGYEEGRKDSCQGDSGGPAVANSTDGCAEQTGVVSWGMGCARKGKPGVYTEVAYYIDWIEKQMKP</sequence>
<evidence type="ECO:0000256" key="4">
    <source>
        <dbReference type="ARBA" id="ARBA00023157"/>
    </source>
</evidence>
<dbReference type="FunFam" id="2.40.10.10:FF:000054">
    <property type="entry name" value="Complement C1r subcomponent"/>
    <property type="match status" value="1"/>
</dbReference>
<dbReference type="InterPro" id="IPR043504">
    <property type="entry name" value="Peptidase_S1_PA_chymotrypsin"/>
</dbReference>
<organism evidence="8 9">
    <name type="scientific">Tropilaelaps mercedesae</name>
    <dbReference type="NCBI Taxonomy" id="418985"/>
    <lineage>
        <taxon>Eukaryota</taxon>
        <taxon>Metazoa</taxon>
        <taxon>Ecdysozoa</taxon>
        <taxon>Arthropoda</taxon>
        <taxon>Chelicerata</taxon>
        <taxon>Arachnida</taxon>
        <taxon>Acari</taxon>
        <taxon>Parasitiformes</taxon>
        <taxon>Mesostigmata</taxon>
        <taxon>Gamasina</taxon>
        <taxon>Dermanyssoidea</taxon>
        <taxon>Laelapidae</taxon>
        <taxon>Tropilaelaps</taxon>
    </lineage>
</organism>
<dbReference type="InterPro" id="IPR001314">
    <property type="entry name" value="Peptidase_S1A"/>
</dbReference>
<dbReference type="AlphaFoldDB" id="A0A1V9X346"/>
<keyword evidence="5" id="KW-0325">Glycoprotein</keyword>
<feature type="signal peptide" evidence="6">
    <location>
        <begin position="1"/>
        <end position="20"/>
    </location>
</feature>
<evidence type="ECO:0000313" key="8">
    <source>
        <dbReference type="EMBL" id="OQR67816.1"/>
    </source>
</evidence>
<dbReference type="PROSITE" id="PS50240">
    <property type="entry name" value="TRYPSIN_DOM"/>
    <property type="match status" value="1"/>
</dbReference>
<gene>
    <name evidence="8" type="ORF">BIW11_13291</name>
</gene>
<dbReference type="Pfam" id="PF00089">
    <property type="entry name" value="Trypsin"/>
    <property type="match status" value="2"/>
</dbReference>
<protein>
    <submittedName>
        <fullName evidence="8">Plasma kallikrein-like</fullName>
    </submittedName>
</protein>
<comment type="subcellular location">
    <subcellularLocation>
        <location evidence="1">Secreted</location>
    </subcellularLocation>
</comment>
<dbReference type="InParanoid" id="A0A1V9X346"/>
<keyword evidence="4" id="KW-1015">Disulfide bond</keyword>
<dbReference type="InterPro" id="IPR018114">
    <property type="entry name" value="TRYPSIN_HIS"/>
</dbReference>
<dbReference type="EMBL" id="MNPL01027244">
    <property type="protein sequence ID" value="OQR67816.1"/>
    <property type="molecule type" value="Genomic_DNA"/>
</dbReference>